<dbReference type="Proteomes" id="UP000583929">
    <property type="component" value="Unassembled WGS sequence"/>
</dbReference>
<dbReference type="Gene3D" id="3.50.50.60">
    <property type="entry name" value="FAD/NAD(P)-binding domain"/>
    <property type="match status" value="2"/>
</dbReference>
<gene>
    <name evidence="1" type="ORF">F8388_006569</name>
    <name evidence="2" type="ORF">G4B88_011948</name>
</gene>
<dbReference type="Pfam" id="PF13450">
    <property type="entry name" value="NAD_binding_8"/>
    <property type="match status" value="1"/>
</dbReference>
<evidence type="ECO:0000313" key="4">
    <source>
        <dbReference type="Proteomes" id="UP000583929"/>
    </source>
</evidence>
<dbReference type="PANTHER" id="PTHR16128:SF5">
    <property type="entry name" value="FAD_NAD(P)-BINDING OXIDOREDUCTASE FAMILY PROTEIN"/>
    <property type="match status" value="1"/>
</dbReference>
<evidence type="ECO:0000313" key="1">
    <source>
        <dbReference type="EMBL" id="KAF4386614.1"/>
    </source>
</evidence>
<dbReference type="EMBL" id="JAATIQ010000050">
    <property type="protein sequence ID" value="KAF4392953.1"/>
    <property type="molecule type" value="Genomic_DNA"/>
</dbReference>
<reference evidence="3 4" key="1">
    <citation type="journal article" date="2020" name="bioRxiv">
        <title>Sequence and annotation of 42 cannabis genomes reveals extensive copy number variation in cannabinoid synthesis and pathogen resistance genes.</title>
        <authorList>
            <person name="Mckernan K.J."/>
            <person name="Helbert Y."/>
            <person name="Kane L.T."/>
            <person name="Ebling H."/>
            <person name="Zhang L."/>
            <person name="Liu B."/>
            <person name="Eaton Z."/>
            <person name="Mclaughlin S."/>
            <person name="Kingan S."/>
            <person name="Baybayan P."/>
            <person name="Concepcion G."/>
            <person name="Jordan M."/>
            <person name="Riva A."/>
            <person name="Barbazuk W."/>
            <person name="Harkins T."/>
        </authorList>
    </citation>
    <scope>NUCLEOTIDE SEQUENCE [LARGE SCALE GENOMIC DNA]</scope>
    <source>
        <strain evidence="3 4">cv. Jamaican Lion 4</strain>
        <strain evidence="2">Father</strain>
        <strain evidence="1">Mother</strain>
        <tissue evidence="1">Leaf</tissue>
    </source>
</reference>
<keyword evidence="4" id="KW-1185">Reference proteome</keyword>
<protein>
    <recommendedName>
        <fullName evidence="5">Renalase</fullName>
    </recommendedName>
</protein>
<name>A0A7J6GUJ1_CANSA</name>
<dbReference type="PANTHER" id="PTHR16128">
    <property type="entry name" value="FAD/NAD(P)-BINDING OXIDOREDUCTASE FAMILY PROTEIN"/>
    <property type="match status" value="1"/>
</dbReference>
<organism evidence="1 3">
    <name type="scientific">Cannabis sativa</name>
    <name type="common">Hemp</name>
    <name type="synonym">Marijuana</name>
    <dbReference type="NCBI Taxonomy" id="3483"/>
    <lineage>
        <taxon>Eukaryota</taxon>
        <taxon>Viridiplantae</taxon>
        <taxon>Streptophyta</taxon>
        <taxon>Embryophyta</taxon>
        <taxon>Tracheophyta</taxon>
        <taxon>Spermatophyta</taxon>
        <taxon>Magnoliopsida</taxon>
        <taxon>eudicotyledons</taxon>
        <taxon>Gunneridae</taxon>
        <taxon>Pentapetalae</taxon>
        <taxon>rosids</taxon>
        <taxon>fabids</taxon>
        <taxon>Rosales</taxon>
        <taxon>Cannabaceae</taxon>
        <taxon>Cannabis</taxon>
    </lineage>
</organism>
<proteinExistence type="predicted"/>
<comment type="caution">
    <text evidence="1">The sequence shown here is derived from an EMBL/GenBank/DDBJ whole genome shotgun (WGS) entry which is preliminary data.</text>
</comment>
<evidence type="ECO:0008006" key="5">
    <source>
        <dbReference type="Google" id="ProtNLM"/>
    </source>
</evidence>
<dbReference type="Proteomes" id="UP000525078">
    <property type="component" value="Unassembled WGS sequence"/>
</dbReference>
<dbReference type="SUPFAM" id="SSF51905">
    <property type="entry name" value="FAD/NAD(P)-binding domain"/>
    <property type="match status" value="1"/>
</dbReference>
<sequence length="404" mass="44053">MHNTTRVAVVGTGISGAVSASILARNGLSVTLFESARGPGGRMSQRRETTEDGTELMFDHGAPFFTSSNNGVLGLVKEWQLRGLVAEWKEKFGSFDCTSSKFTDTEQDQVCKRYVGVPGMNSICKALCREPGVEARFGTSVGRLDWLQNENLWMVTALDGQNLGHFNGVVVSDKNILLPPITSVTGRPQPLDLKLVPEIADKLQDIPIPVHPCFALMLAFAEPLSSIPLKGFSIKNSEVLSWAHCDSSKPGRSANSERWILHSTAEYAQSIISQTGLQKPSDALLKRVSEELLQALQMTGINVSQPFFMKAHRCLRCFLLEISISHTSILSSLPSQVSRCTLTFTHRGSAFPATSIAREEKCLWDRKKRLAVCGDFCVSPNVEGAIISGVAAASKLKEILLSCL</sequence>
<dbReference type="EMBL" id="JAATIP010000041">
    <property type="protein sequence ID" value="KAF4386614.1"/>
    <property type="molecule type" value="Genomic_DNA"/>
</dbReference>
<accession>A0A7J6GUJ1</accession>
<dbReference type="InterPro" id="IPR036188">
    <property type="entry name" value="FAD/NAD-bd_sf"/>
</dbReference>
<dbReference type="AlphaFoldDB" id="A0A7J6GUJ1"/>
<evidence type="ECO:0000313" key="2">
    <source>
        <dbReference type="EMBL" id="KAF4392953.1"/>
    </source>
</evidence>
<evidence type="ECO:0000313" key="3">
    <source>
        <dbReference type="Proteomes" id="UP000525078"/>
    </source>
</evidence>
<dbReference type="Gene3D" id="3.90.660.10">
    <property type="match status" value="1"/>
</dbReference>